<evidence type="ECO:0000313" key="6">
    <source>
        <dbReference type="Proteomes" id="UP000620124"/>
    </source>
</evidence>
<comment type="similarity">
    <text evidence="2">Belongs to the major facilitator superfamily. Monocarboxylate porter (TC 2.A.1.13) family.</text>
</comment>
<evidence type="ECO:0000256" key="4">
    <source>
        <dbReference type="SAM" id="Phobius"/>
    </source>
</evidence>
<dbReference type="OrthoDB" id="6499973at2759"/>
<feature type="transmembrane region" description="Helical" evidence="4">
    <location>
        <begin position="52"/>
        <end position="71"/>
    </location>
</feature>
<dbReference type="InterPro" id="IPR011701">
    <property type="entry name" value="MFS"/>
</dbReference>
<dbReference type="EMBL" id="JACAZI010000011">
    <property type="protein sequence ID" value="KAF7348859.1"/>
    <property type="molecule type" value="Genomic_DNA"/>
</dbReference>
<feature type="transmembrane region" description="Helical" evidence="4">
    <location>
        <begin position="182"/>
        <end position="202"/>
    </location>
</feature>
<keyword evidence="4" id="KW-0812">Transmembrane</keyword>
<dbReference type="PANTHER" id="PTHR11360">
    <property type="entry name" value="MONOCARBOXYLATE TRANSPORTER"/>
    <property type="match status" value="1"/>
</dbReference>
<accession>A0A8H6XYT9</accession>
<evidence type="ECO:0000256" key="3">
    <source>
        <dbReference type="SAM" id="MobiDB-lite"/>
    </source>
</evidence>
<gene>
    <name evidence="5" type="ORF">MVEN_01406000</name>
</gene>
<dbReference type="InterPro" id="IPR050327">
    <property type="entry name" value="Proton-linked_MCT"/>
</dbReference>
<feature type="transmembrane region" description="Helical" evidence="4">
    <location>
        <begin position="349"/>
        <end position="370"/>
    </location>
</feature>
<dbReference type="Pfam" id="PF07690">
    <property type="entry name" value="MFS_1"/>
    <property type="match status" value="1"/>
</dbReference>
<evidence type="ECO:0000313" key="5">
    <source>
        <dbReference type="EMBL" id="KAF7348859.1"/>
    </source>
</evidence>
<keyword evidence="4" id="KW-0472">Membrane</keyword>
<dbReference type="SUPFAM" id="SSF103473">
    <property type="entry name" value="MFS general substrate transporter"/>
    <property type="match status" value="1"/>
</dbReference>
<proteinExistence type="inferred from homology"/>
<feature type="region of interest" description="Disordered" evidence="3">
    <location>
        <begin position="1"/>
        <end position="34"/>
    </location>
</feature>
<evidence type="ECO:0000256" key="2">
    <source>
        <dbReference type="ARBA" id="ARBA00006727"/>
    </source>
</evidence>
<evidence type="ECO:0000256" key="1">
    <source>
        <dbReference type="ARBA" id="ARBA00004141"/>
    </source>
</evidence>
<dbReference type="Proteomes" id="UP000620124">
    <property type="component" value="Unassembled WGS sequence"/>
</dbReference>
<feature type="compositionally biased region" description="Low complexity" evidence="3">
    <location>
        <begin position="1"/>
        <end position="17"/>
    </location>
</feature>
<protein>
    <recommendedName>
        <fullName evidence="7">MFS general substrate transporter</fullName>
    </recommendedName>
</protein>
<dbReference type="InterPro" id="IPR036259">
    <property type="entry name" value="MFS_trans_sf"/>
</dbReference>
<organism evidence="5 6">
    <name type="scientific">Mycena venus</name>
    <dbReference type="NCBI Taxonomy" id="2733690"/>
    <lineage>
        <taxon>Eukaryota</taxon>
        <taxon>Fungi</taxon>
        <taxon>Dikarya</taxon>
        <taxon>Basidiomycota</taxon>
        <taxon>Agaricomycotina</taxon>
        <taxon>Agaricomycetes</taxon>
        <taxon>Agaricomycetidae</taxon>
        <taxon>Agaricales</taxon>
        <taxon>Marasmiineae</taxon>
        <taxon>Mycenaceae</taxon>
        <taxon>Mycena</taxon>
    </lineage>
</organism>
<keyword evidence="6" id="KW-1185">Reference proteome</keyword>
<feature type="transmembrane region" description="Helical" evidence="4">
    <location>
        <begin position="259"/>
        <end position="280"/>
    </location>
</feature>
<dbReference type="AlphaFoldDB" id="A0A8H6XYT9"/>
<sequence length="473" mass="50893">MQTPPTLTPLGEPESTPRTQTPDTLASHVPRPDVPKALLAPTPIFPEGGLRAWATVAGAVIVQFCGFGYITSYGVYQDFYTRDYLTQSSSSAISWIGSISAFILISGGLVSGRLFDRGHFYLLLCGGSFLQCFSLFMLSLCGREQYYQIFLAQGLGLGIGAGTVYIPSIAIVSHYFQKRRALAMTIVASGSSLGAVIHPIMLNNTFHSLGFANAVRASAGLVSGLLLISCLLMRTRYPPTTPHIPFWKSLPRFARDKPYVYAVIGMATYTIGFYFPLFYLQLDAITHGINKTLSFYSLVIMNAASFVGRLSPGFFAHRFGVPEMVAASGGVGAVLILCMIALKSVASVVVLGVLYGYSAGIFVTLMAPIFSVLTDDVGELGQVYLKADISYILIISRTASEWVSASAWSLSEDSLDHQLTAPYSPATSYGGVRRCSAGLMASVGFVSFLATVVAVRNKKKTLAVRNENEKGKA</sequence>
<name>A0A8H6XYT9_9AGAR</name>
<feature type="transmembrane region" description="Helical" evidence="4">
    <location>
        <begin position="92"/>
        <end position="114"/>
    </location>
</feature>
<dbReference type="Gene3D" id="1.20.1250.20">
    <property type="entry name" value="MFS general substrate transporter like domains"/>
    <property type="match status" value="1"/>
</dbReference>
<evidence type="ECO:0008006" key="7">
    <source>
        <dbReference type="Google" id="ProtNLM"/>
    </source>
</evidence>
<feature type="transmembrane region" description="Helical" evidence="4">
    <location>
        <begin position="154"/>
        <end position="176"/>
    </location>
</feature>
<keyword evidence="4" id="KW-1133">Transmembrane helix</keyword>
<feature type="transmembrane region" description="Helical" evidence="4">
    <location>
        <begin position="120"/>
        <end position="142"/>
    </location>
</feature>
<dbReference type="GO" id="GO:0022857">
    <property type="term" value="F:transmembrane transporter activity"/>
    <property type="evidence" value="ECO:0007669"/>
    <property type="project" value="InterPro"/>
</dbReference>
<feature type="transmembrane region" description="Helical" evidence="4">
    <location>
        <begin position="292"/>
        <end position="312"/>
    </location>
</feature>
<dbReference type="GO" id="GO:0016020">
    <property type="term" value="C:membrane"/>
    <property type="evidence" value="ECO:0007669"/>
    <property type="project" value="UniProtKB-SubCell"/>
</dbReference>
<comment type="caution">
    <text evidence="5">The sequence shown here is derived from an EMBL/GenBank/DDBJ whole genome shotgun (WGS) entry which is preliminary data.</text>
</comment>
<dbReference type="PANTHER" id="PTHR11360:SF284">
    <property type="entry name" value="EG:103B4.3 PROTEIN-RELATED"/>
    <property type="match status" value="1"/>
</dbReference>
<feature type="transmembrane region" description="Helical" evidence="4">
    <location>
        <begin position="324"/>
        <end position="342"/>
    </location>
</feature>
<feature type="transmembrane region" description="Helical" evidence="4">
    <location>
        <begin position="214"/>
        <end position="234"/>
    </location>
</feature>
<feature type="transmembrane region" description="Helical" evidence="4">
    <location>
        <begin position="437"/>
        <end position="455"/>
    </location>
</feature>
<reference evidence="5" key="1">
    <citation type="submission" date="2020-05" db="EMBL/GenBank/DDBJ databases">
        <title>Mycena genomes resolve the evolution of fungal bioluminescence.</title>
        <authorList>
            <person name="Tsai I.J."/>
        </authorList>
    </citation>
    <scope>NUCLEOTIDE SEQUENCE</scope>
    <source>
        <strain evidence="5">CCC161011</strain>
    </source>
</reference>
<comment type="subcellular location">
    <subcellularLocation>
        <location evidence="1">Membrane</location>
        <topology evidence="1">Multi-pass membrane protein</topology>
    </subcellularLocation>
</comment>